<dbReference type="InterPro" id="IPR012495">
    <property type="entry name" value="TadE-like_dom"/>
</dbReference>
<dbReference type="PATRIC" id="fig|874156.12.peg.1966"/>
<gene>
    <name evidence="3" type="ORF">AAV99_09575</name>
</gene>
<dbReference type="Proteomes" id="UP000053455">
    <property type="component" value="Unassembled WGS sequence"/>
</dbReference>
<organism evidence="3 4">
    <name type="scientific">Aurantiacibacter marinus</name>
    <dbReference type="NCBI Taxonomy" id="874156"/>
    <lineage>
        <taxon>Bacteria</taxon>
        <taxon>Pseudomonadati</taxon>
        <taxon>Pseudomonadota</taxon>
        <taxon>Alphaproteobacteria</taxon>
        <taxon>Sphingomonadales</taxon>
        <taxon>Erythrobacteraceae</taxon>
        <taxon>Aurantiacibacter</taxon>
    </lineage>
</organism>
<name>A0A0H0XUH7_9SPHN</name>
<accession>A0A0H0XUH7</accession>
<evidence type="ECO:0000256" key="1">
    <source>
        <dbReference type="SAM" id="Phobius"/>
    </source>
</evidence>
<keyword evidence="1" id="KW-0472">Membrane</keyword>
<protein>
    <recommendedName>
        <fullName evidence="2">TadE-like domain-containing protein</fullName>
    </recommendedName>
</protein>
<evidence type="ECO:0000313" key="4">
    <source>
        <dbReference type="Proteomes" id="UP000053455"/>
    </source>
</evidence>
<dbReference type="RefSeq" id="WP_047093747.1">
    <property type="nucleotide sequence ID" value="NZ_LBHU01000002.1"/>
</dbReference>
<keyword evidence="4" id="KW-1185">Reference proteome</keyword>
<dbReference type="OrthoDB" id="7427721at2"/>
<evidence type="ECO:0000313" key="3">
    <source>
        <dbReference type="EMBL" id="KLI63930.1"/>
    </source>
</evidence>
<keyword evidence="1" id="KW-1133">Transmembrane helix</keyword>
<dbReference type="EMBL" id="LBHU01000002">
    <property type="protein sequence ID" value="KLI63930.1"/>
    <property type="molecule type" value="Genomic_DNA"/>
</dbReference>
<evidence type="ECO:0000259" key="2">
    <source>
        <dbReference type="Pfam" id="PF07811"/>
    </source>
</evidence>
<dbReference type="AlphaFoldDB" id="A0A0H0XUH7"/>
<feature type="domain" description="TadE-like" evidence="2">
    <location>
        <begin position="16"/>
        <end position="58"/>
    </location>
</feature>
<keyword evidence="1" id="KW-0812">Transmembrane</keyword>
<feature type="transmembrane region" description="Helical" evidence="1">
    <location>
        <begin position="20"/>
        <end position="43"/>
    </location>
</feature>
<dbReference type="Pfam" id="PF07811">
    <property type="entry name" value="TadE"/>
    <property type="match status" value="1"/>
</dbReference>
<comment type="caution">
    <text evidence="3">The sequence shown here is derived from an EMBL/GenBank/DDBJ whole genome shotgun (WGS) entry which is preliminary data.</text>
</comment>
<dbReference type="STRING" id="874156.GCA_001021555_01397"/>
<sequence length="146" mass="15983">MIMQKLLARLRQDASGVAAIEFALIGPAFLVMMLGVLQVGLGLQSYNALRSLSADVARYSVVQYQTGNDISNSQIRSWTRNHARGAPYLLDPDRLGVTVADAGTQRVAGAKELRLTVTYQITSVLEFIDIEGPTLDFARPVFLIDE</sequence>
<proteinExistence type="predicted"/>
<reference evidence="3 4" key="1">
    <citation type="submission" date="2015-04" db="EMBL/GenBank/DDBJ databases">
        <title>The draft genome sequence of Erythrobacter marinus HWDM-33.</title>
        <authorList>
            <person name="Zhuang L."/>
            <person name="Liu Y."/>
            <person name="Shao Z."/>
        </authorList>
    </citation>
    <scope>NUCLEOTIDE SEQUENCE [LARGE SCALE GENOMIC DNA]</scope>
    <source>
        <strain evidence="3 4">HWDM-33</strain>
    </source>
</reference>